<dbReference type="PANTHER" id="PTHR43480">
    <property type="entry name" value="ACYL-[ACYL-CARRIER-PROTEIN]--UDP-N-ACETYLGLUCOSAMINE O-ACYLTRANSFERASE"/>
    <property type="match status" value="1"/>
</dbReference>
<dbReference type="InterPro" id="IPR029098">
    <property type="entry name" value="Acetyltransf_C"/>
</dbReference>
<keyword evidence="3 7" id="KW-0808">Transferase</keyword>
<dbReference type="NCBIfam" id="TIGR01852">
    <property type="entry name" value="lipid_A_lpxA"/>
    <property type="match status" value="1"/>
</dbReference>
<dbReference type="PIRSF" id="PIRSF000456">
    <property type="entry name" value="UDP-GlcNAc_acltr"/>
    <property type="match status" value="1"/>
</dbReference>
<keyword evidence="4" id="KW-0443">Lipid metabolism</keyword>
<evidence type="ECO:0000259" key="6">
    <source>
        <dbReference type="Pfam" id="PF13720"/>
    </source>
</evidence>
<reference evidence="7" key="1">
    <citation type="submission" date="2018-10" db="EMBL/GenBank/DDBJ databases">
        <authorList>
            <person name="Aoki K."/>
        </authorList>
    </citation>
    <scope>NUCLEOTIDE SEQUENCE</scope>
</reference>
<dbReference type="Gene3D" id="2.160.10.10">
    <property type="entry name" value="Hexapeptide repeat proteins"/>
    <property type="match status" value="1"/>
</dbReference>
<dbReference type="EMBL" id="UOYO01000026">
    <property type="protein sequence ID" value="VAY87425.1"/>
    <property type="molecule type" value="Genomic_DNA"/>
</dbReference>
<dbReference type="SUPFAM" id="SSF51161">
    <property type="entry name" value="Trimeric LpxA-like enzymes"/>
    <property type="match status" value="1"/>
</dbReference>
<accession>A0A3B1EA68</accession>
<evidence type="ECO:0000256" key="2">
    <source>
        <dbReference type="ARBA" id="ARBA00022556"/>
    </source>
</evidence>
<dbReference type="GO" id="GO:0009245">
    <property type="term" value="P:lipid A biosynthetic process"/>
    <property type="evidence" value="ECO:0007669"/>
    <property type="project" value="UniProtKB-KW"/>
</dbReference>
<feature type="domain" description="UDP N-acetylglucosamine O-acyltransferase C-terminal" evidence="6">
    <location>
        <begin position="176"/>
        <end position="256"/>
    </location>
</feature>
<proteinExistence type="inferred from homology"/>
<dbReference type="Gene3D" id="1.20.1180.10">
    <property type="entry name" value="Udp N-acetylglucosamine O-acyltransferase, C-terminal domain"/>
    <property type="match status" value="1"/>
</dbReference>
<evidence type="ECO:0000256" key="1">
    <source>
        <dbReference type="ARBA" id="ARBA00022516"/>
    </source>
</evidence>
<dbReference type="PANTHER" id="PTHR43480:SF1">
    <property type="entry name" value="ACYL-[ACYL-CARRIER-PROTEIN]--UDP-N-ACETYLGLUCOSAMINE O-ACYLTRANSFERASE, MITOCHONDRIAL-RELATED"/>
    <property type="match status" value="1"/>
</dbReference>
<dbReference type="InterPro" id="IPR001451">
    <property type="entry name" value="Hexapep"/>
</dbReference>
<keyword evidence="5 7" id="KW-0012">Acyltransferase</keyword>
<dbReference type="CDD" id="cd03351">
    <property type="entry name" value="LbH_UDP-GlcNAc_AT"/>
    <property type="match status" value="1"/>
</dbReference>
<sequence>MINIHETAIIKDGAIIGSDVTIGAFTIIGGGVTIGNGTTVGSHTLIDGKTTIGENNRIFSHAVLGTIPQDLKFDGEETQLLIGDNNTIREHTLLNTGTSGGRYKTIIGNNSLLMGHVHIGHDCILADNIVIANSCAIAGHVTIDNNCVIGGMSAIHQFCQIGEQAMIGGGSILVQDMPPFCICEGNRAILRSLNINGLRRRFKNNRSDIDAIKKAYKDIFDSGLPIVDISHEILKKSDNIYARQLASFVITSKRGIPFTRKEQ</sequence>
<dbReference type="InterPro" id="IPR010137">
    <property type="entry name" value="Lipid_A_LpxA"/>
</dbReference>
<dbReference type="GO" id="GO:0016020">
    <property type="term" value="C:membrane"/>
    <property type="evidence" value="ECO:0007669"/>
    <property type="project" value="GOC"/>
</dbReference>
<evidence type="ECO:0000256" key="5">
    <source>
        <dbReference type="ARBA" id="ARBA00023315"/>
    </source>
</evidence>
<evidence type="ECO:0000256" key="3">
    <source>
        <dbReference type="ARBA" id="ARBA00022679"/>
    </source>
</evidence>
<dbReference type="HAMAP" id="MF_00387">
    <property type="entry name" value="LpxA"/>
    <property type="match status" value="1"/>
</dbReference>
<gene>
    <name evidence="7" type="ORF">MNB_ARC-1_353</name>
</gene>
<organism evidence="7">
    <name type="scientific">hydrothermal vent metagenome</name>
    <dbReference type="NCBI Taxonomy" id="652676"/>
    <lineage>
        <taxon>unclassified sequences</taxon>
        <taxon>metagenomes</taxon>
        <taxon>ecological metagenomes</taxon>
    </lineage>
</organism>
<dbReference type="Pfam" id="PF13720">
    <property type="entry name" value="Acetyltransf_11"/>
    <property type="match status" value="1"/>
</dbReference>
<dbReference type="Pfam" id="PF00132">
    <property type="entry name" value="Hexapep"/>
    <property type="match status" value="1"/>
</dbReference>
<name>A0A3B1EA68_9ZZZZ</name>
<evidence type="ECO:0000313" key="7">
    <source>
        <dbReference type="EMBL" id="VAY87425.1"/>
    </source>
</evidence>
<dbReference type="EC" id="2.3.1.129" evidence="7"/>
<keyword evidence="1" id="KW-0444">Lipid biosynthesis</keyword>
<dbReference type="AlphaFoldDB" id="A0A3B1EA68"/>
<dbReference type="InterPro" id="IPR037157">
    <property type="entry name" value="Acetyltransf_C_sf"/>
</dbReference>
<dbReference type="NCBIfam" id="NF003657">
    <property type="entry name" value="PRK05289.1"/>
    <property type="match status" value="1"/>
</dbReference>
<protein>
    <submittedName>
        <fullName evidence="7">Acyl-[acyl-carrier-protein]--UDP-N-acetylglucosamine O-acyltransferase</fullName>
        <ecNumber evidence="7">2.3.1.129</ecNumber>
    </submittedName>
</protein>
<keyword evidence="2" id="KW-0441">Lipid A biosynthesis</keyword>
<dbReference type="GO" id="GO:0008780">
    <property type="term" value="F:acyl-[acyl-carrier-protein]-UDP-N-acetylglucosamine O-acyltransferase activity"/>
    <property type="evidence" value="ECO:0007669"/>
    <property type="project" value="UniProtKB-EC"/>
</dbReference>
<dbReference type="InterPro" id="IPR011004">
    <property type="entry name" value="Trimer_LpxA-like_sf"/>
</dbReference>
<evidence type="ECO:0000256" key="4">
    <source>
        <dbReference type="ARBA" id="ARBA00023098"/>
    </source>
</evidence>